<evidence type="ECO:0000313" key="2">
    <source>
        <dbReference type="EMBL" id="KAF6336830.1"/>
    </source>
</evidence>
<name>A0A7J7WHZ4_MYOMY</name>
<dbReference type="AlphaFoldDB" id="A0A7J7WHZ4"/>
<evidence type="ECO:0000313" key="3">
    <source>
        <dbReference type="Proteomes" id="UP000527355"/>
    </source>
</evidence>
<keyword evidence="1" id="KW-1133">Transmembrane helix</keyword>
<dbReference type="EMBL" id="JABWUV010000008">
    <property type="protein sequence ID" value="KAF6336830.1"/>
    <property type="molecule type" value="Genomic_DNA"/>
</dbReference>
<gene>
    <name evidence="2" type="ORF">mMyoMyo1_012049</name>
</gene>
<proteinExistence type="predicted"/>
<keyword evidence="3" id="KW-1185">Reference proteome</keyword>
<sequence>MGAPQISSIFIAPLHCDSIISSHLRNSYTHCSYFSTCMFLLLRGVTSWKTGTSPKVLGNRKICKDTSYSACIHFLRRNEWEDYNFFFICFHIIELVVSGICIAFVIKKINEEKGKKGQRKKEKERIIRKRTFTPLVWLSG</sequence>
<keyword evidence="1" id="KW-0472">Membrane</keyword>
<dbReference type="Proteomes" id="UP000527355">
    <property type="component" value="Unassembled WGS sequence"/>
</dbReference>
<reference evidence="2 3" key="1">
    <citation type="journal article" date="2020" name="Nature">
        <title>Six reference-quality genomes reveal evolution of bat adaptations.</title>
        <authorList>
            <person name="Jebb D."/>
            <person name="Huang Z."/>
            <person name="Pippel M."/>
            <person name="Hughes G.M."/>
            <person name="Lavrichenko K."/>
            <person name="Devanna P."/>
            <person name="Winkler S."/>
            <person name="Jermiin L.S."/>
            <person name="Skirmuntt E.C."/>
            <person name="Katzourakis A."/>
            <person name="Burkitt-Gray L."/>
            <person name="Ray D.A."/>
            <person name="Sullivan K.A.M."/>
            <person name="Roscito J.G."/>
            <person name="Kirilenko B.M."/>
            <person name="Davalos L.M."/>
            <person name="Corthals A.P."/>
            <person name="Power M.L."/>
            <person name="Jones G."/>
            <person name="Ransome R.D."/>
            <person name="Dechmann D.K.N."/>
            <person name="Locatelli A.G."/>
            <person name="Puechmaille S.J."/>
            <person name="Fedrigo O."/>
            <person name="Jarvis E.D."/>
            <person name="Hiller M."/>
            <person name="Vernes S.C."/>
            <person name="Myers E.W."/>
            <person name="Teeling E.C."/>
        </authorList>
    </citation>
    <scope>NUCLEOTIDE SEQUENCE [LARGE SCALE GENOMIC DNA]</scope>
    <source>
        <strain evidence="2">MMyoMyo1</strain>
        <tissue evidence="2">Flight muscle</tissue>
    </source>
</reference>
<keyword evidence="1" id="KW-0812">Transmembrane</keyword>
<protein>
    <submittedName>
        <fullName evidence="2">Uncharacterized protein</fullName>
    </submittedName>
</protein>
<feature type="transmembrane region" description="Helical" evidence="1">
    <location>
        <begin position="85"/>
        <end position="106"/>
    </location>
</feature>
<comment type="caution">
    <text evidence="2">The sequence shown here is derived from an EMBL/GenBank/DDBJ whole genome shotgun (WGS) entry which is preliminary data.</text>
</comment>
<evidence type="ECO:0000256" key="1">
    <source>
        <dbReference type="SAM" id="Phobius"/>
    </source>
</evidence>
<organism evidence="2 3">
    <name type="scientific">Myotis myotis</name>
    <name type="common">Greater mouse-eared bat</name>
    <name type="synonym">Vespertilio myotis</name>
    <dbReference type="NCBI Taxonomy" id="51298"/>
    <lineage>
        <taxon>Eukaryota</taxon>
        <taxon>Metazoa</taxon>
        <taxon>Chordata</taxon>
        <taxon>Craniata</taxon>
        <taxon>Vertebrata</taxon>
        <taxon>Euteleostomi</taxon>
        <taxon>Mammalia</taxon>
        <taxon>Eutheria</taxon>
        <taxon>Laurasiatheria</taxon>
        <taxon>Chiroptera</taxon>
        <taxon>Yangochiroptera</taxon>
        <taxon>Vespertilionidae</taxon>
        <taxon>Myotis</taxon>
    </lineage>
</organism>
<accession>A0A7J7WHZ4</accession>